<dbReference type="PROSITE" id="PS00141">
    <property type="entry name" value="ASP_PROTEASE"/>
    <property type="match status" value="1"/>
</dbReference>
<dbReference type="InterPro" id="IPR001995">
    <property type="entry name" value="Peptidase_A2_cat"/>
</dbReference>
<reference evidence="4 5" key="1">
    <citation type="submission" date="2024-06" db="EMBL/GenBank/DDBJ databases">
        <authorList>
            <person name="Tuo L."/>
        </authorList>
    </citation>
    <scope>NUCLEOTIDE SEQUENCE [LARGE SCALE GENOMIC DNA]</scope>
    <source>
        <strain evidence="4 5">ZMM04-5</strain>
    </source>
</reference>
<dbReference type="InterPro" id="IPR001969">
    <property type="entry name" value="Aspartic_peptidase_AS"/>
</dbReference>
<organism evidence="4 5">
    <name type="scientific">Mesorhizobium marinum</name>
    <dbReference type="NCBI Taxonomy" id="3228790"/>
    <lineage>
        <taxon>Bacteria</taxon>
        <taxon>Pseudomonadati</taxon>
        <taxon>Pseudomonadota</taxon>
        <taxon>Alphaproteobacteria</taxon>
        <taxon>Hyphomicrobiales</taxon>
        <taxon>Phyllobacteriaceae</taxon>
        <taxon>Mesorhizobium</taxon>
    </lineage>
</organism>
<evidence type="ECO:0000259" key="3">
    <source>
        <dbReference type="PROSITE" id="PS50175"/>
    </source>
</evidence>
<dbReference type="Gene3D" id="2.40.70.10">
    <property type="entry name" value="Acid Proteases"/>
    <property type="match status" value="1"/>
</dbReference>
<proteinExistence type="predicted"/>
<dbReference type="PROSITE" id="PS50175">
    <property type="entry name" value="ASP_PROT_RETROV"/>
    <property type="match status" value="1"/>
</dbReference>
<accession>A0ABV3R4T2</accession>
<dbReference type="GO" id="GO:0008233">
    <property type="term" value="F:peptidase activity"/>
    <property type="evidence" value="ECO:0007669"/>
    <property type="project" value="UniProtKB-KW"/>
</dbReference>
<dbReference type="InterPro" id="IPR034122">
    <property type="entry name" value="Retropepsin-like_bacterial"/>
</dbReference>
<feature type="transmembrane region" description="Helical" evidence="2">
    <location>
        <begin position="66"/>
        <end position="84"/>
    </location>
</feature>
<keyword evidence="2" id="KW-0812">Transmembrane</keyword>
<keyword evidence="1 4" id="KW-0378">Hydrolase</keyword>
<dbReference type="Pfam" id="PF13650">
    <property type="entry name" value="Asp_protease_2"/>
    <property type="match status" value="1"/>
</dbReference>
<feature type="transmembrane region" description="Helical" evidence="2">
    <location>
        <begin position="37"/>
        <end position="54"/>
    </location>
</feature>
<dbReference type="GO" id="GO:0006508">
    <property type="term" value="P:proteolysis"/>
    <property type="evidence" value="ECO:0007669"/>
    <property type="project" value="UniProtKB-KW"/>
</dbReference>
<keyword evidence="2" id="KW-1133">Transmembrane helix</keyword>
<evidence type="ECO:0000313" key="4">
    <source>
        <dbReference type="EMBL" id="MEW9808288.1"/>
    </source>
</evidence>
<gene>
    <name evidence="4" type="ORF">ABUE31_20045</name>
</gene>
<dbReference type="RefSeq" id="WP_367725508.1">
    <property type="nucleotide sequence ID" value="NZ_JBFOCI010000007.1"/>
</dbReference>
<dbReference type="EC" id="3.4.23.-" evidence="4"/>
<keyword evidence="4" id="KW-0645">Protease</keyword>
<keyword evidence="2" id="KW-0472">Membrane</keyword>
<sequence length="233" mass="24694">MRILWIGIAILAIGLVVLLLSDPHGEVLGLSTDRFGNLVYLVALGAVVGSGVLFSGQRFGQTVRTLAIWMLIVLALMTGYEYRYELQDVASRVSGGLIPGSPLSAQDGDGRAIVTLQKGMNGHFDAEVEINGRPIRAVIDTGATSTVLSRADAERVGFDPATLHFNIPVSTANGVTTAARVVADDVAVGGIVRRRLPLLVAEAGRLDQSLLGMNFIGTLSGFDVRGDRLVLRD</sequence>
<dbReference type="InterPro" id="IPR011969">
    <property type="entry name" value="Clan_AA_Asp_peptidase_C"/>
</dbReference>
<protein>
    <submittedName>
        <fullName evidence="4">TIGR02281 family clan AA aspartic protease</fullName>
        <ecNumber evidence="4">3.4.23.-</ecNumber>
    </submittedName>
</protein>
<evidence type="ECO:0000256" key="1">
    <source>
        <dbReference type="ARBA" id="ARBA00022801"/>
    </source>
</evidence>
<dbReference type="Proteomes" id="UP001556196">
    <property type="component" value="Unassembled WGS sequence"/>
</dbReference>
<keyword evidence="5" id="KW-1185">Reference proteome</keyword>
<evidence type="ECO:0000256" key="2">
    <source>
        <dbReference type="SAM" id="Phobius"/>
    </source>
</evidence>
<dbReference type="CDD" id="cd05483">
    <property type="entry name" value="retropepsin_like_bacteria"/>
    <property type="match status" value="1"/>
</dbReference>
<dbReference type="InterPro" id="IPR021109">
    <property type="entry name" value="Peptidase_aspartic_dom_sf"/>
</dbReference>
<comment type="caution">
    <text evidence="4">The sequence shown here is derived from an EMBL/GenBank/DDBJ whole genome shotgun (WGS) entry which is preliminary data.</text>
</comment>
<feature type="domain" description="Peptidase A2" evidence="3">
    <location>
        <begin position="135"/>
        <end position="215"/>
    </location>
</feature>
<dbReference type="NCBIfam" id="TIGR02281">
    <property type="entry name" value="clan_AA_DTGA"/>
    <property type="match status" value="1"/>
</dbReference>
<name>A0ABV3R4T2_9HYPH</name>
<dbReference type="SUPFAM" id="SSF50630">
    <property type="entry name" value="Acid proteases"/>
    <property type="match status" value="1"/>
</dbReference>
<evidence type="ECO:0000313" key="5">
    <source>
        <dbReference type="Proteomes" id="UP001556196"/>
    </source>
</evidence>
<dbReference type="EMBL" id="JBFOCI010000007">
    <property type="protein sequence ID" value="MEW9808288.1"/>
    <property type="molecule type" value="Genomic_DNA"/>
</dbReference>